<dbReference type="InterPro" id="IPR029058">
    <property type="entry name" value="AB_hydrolase_fold"/>
</dbReference>
<organism evidence="4">
    <name type="scientific">Zeugodacus cucurbitae</name>
    <name type="common">Melon fruit fly</name>
    <name type="synonym">Bactrocera cucurbitae</name>
    <dbReference type="NCBI Taxonomy" id="28588"/>
    <lineage>
        <taxon>Eukaryota</taxon>
        <taxon>Metazoa</taxon>
        <taxon>Ecdysozoa</taxon>
        <taxon>Arthropoda</taxon>
        <taxon>Hexapoda</taxon>
        <taxon>Insecta</taxon>
        <taxon>Pterygota</taxon>
        <taxon>Neoptera</taxon>
        <taxon>Endopterygota</taxon>
        <taxon>Diptera</taxon>
        <taxon>Brachycera</taxon>
        <taxon>Muscomorpha</taxon>
        <taxon>Tephritoidea</taxon>
        <taxon>Tephritidae</taxon>
        <taxon>Zeugodacus</taxon>
        <taxon>Zeugodacus</taxon>
    </lineage>
</organism>
<dbReference type="Gene3D" id="3.40.50.1820">
    <property type="entry name" value="alpha/beta hydrolase"/>
    <property type="match status" value="1"/>
</dbReference>
<dbReference type="PANTHER" id="PTHR43798">
    <property type="entry name" value="MONOACYLGLYCEROL LIPASE"/>
    <property type="match status" value="1"/>
</dbReference>
<sequence length="330" mass="37239">MTEAVIFTEIQIPVPWGHISGLWYGDQSIQPLIALHGWLDNSGTFAKLAPLLVETAGSVLCIDLPGHGHSSHLPAGILYHNYEFVRVLLRLMKAYNWSKLSLLGHSMGGAVAFYFATFYPTKVDVLISIDVVLRRYFQPDVAVDVVRHVMVKALHDNQRLVDGSPFEEPPSYTFAECERLLYEGSGRSMYPENCKYILARNLSRSRKYPDKFYFSRDTRLKYLMDVNAEEALSKAMVMRISAAKLPYMVLRGGASTNIAPDSLKLIDLLSAQNPNFETHLIADGLHHFHLDQPEVVANLIIPFLKRYRPLPSGYAVQSDARRELLSMAKL</sequence>
<evidence type="ECO:0000256" key="1">
    <source>
        <dbReference type="ARBA" id="ARBA00008645"/>
    </source>
</evidence>
<feature type="domain" description="AB hydrolase-1" evidence="3">
    <location>
        <begin position="31"/>
        <end position="133"/>
    </location>
</feature>
<dbReference type="EMBL" id="GBXI01004111">
    <property type="protein sequence ID" value="JAD10181.1"/>
    <property type="molecule type" value="Transcribed_RNA"/>
</dbReference>
<evidence type="ECO:0000256" key="2">
    <source>
        <dbReference type="ARBA" id="ARBA00022801"/>
    </source>
</evidence>
<comment type="similarity">
    <text evidence="1">Belongs to the AB hydrolase superfamily.</text>
</comment>
<dbReference type="InterPro" id="IPR050266">
    <property type="entry name" value="AB_hydrolase_sf"/>
</dbReference>
<dbReference type="GO" id="GO:0016020">
    <property type="term" value="C:membrane"/>
    <property type="evidence" value="ECO:0007669"/>
    <property type="project" value="TreeGrafter"/>
</dbReference>
<reference evidence="4" key="1">
    <citation type="submission" date="2014-11" db="EMBL/GenBank/DDBJ databases">
        <authorList>
            <person name="Geib S."/>
        </authorList>
    </citation>
    <scope>NUCLEOTIDE SEQUENCE</scope>
</reference>
<accession>A0A0A1XGV6</accession>
<dbReference type="InterPro" id="IPR000073">
    <property type="entry name" value="AB_hydrolase_1"/>
</dbReference>
<reference evidence="4" key="2">
    <citation type="journal article" date="2015" name="Gigascience">
        <title>Reconstructing a comprehensive transcriptome assembly of a white-pupal translocated strain of the pest fruit fly Bactrocera cucurbitae.</title>
        <authorList>
            <person name="Sim S.B."/>
            <person name="Calla B."/>
            <person name="Hall B."/>
            <person name="DeRego T."/>
            <person name="Geib S.M."/>
        </authorList>
    </citation>
    <scope>NUCLEOTIDE SEQUENCE</scope>
</reference>
<dbReference type="PRINTS" id="PR00111">
    <property type="entry name" value="ABHYDROLASE"/>
</dbReference>
<name>A0A0A1XGV6_ZEUCU</name>
<dbReference type="OrthoDB" id="190201at2759"/>
<dbReference type="PRINTS" id="PR00412">
    <property type="entry name" value="EPOXHYDRLASE"/>
</dbReference>
<evidence type="ECO:0000259" key="3">
    <source>
        <dbReference type="Pfam" id="PF00561"/>
    </source>
</evidence>
<dbReference type="PANTHER" id="PTHR43798:SF14">
    <property type="entry name" value="SERINE HYDROLASE-LIKE PROTEIN DDB_G0286239"/>
    <property type="match status" value="1"/>
</dbReference>
<dbReference type="SUPFAM" id="SSF53474">
    <property type="entry name" value="alpha/beta-Hydrolases"/>
    <property type="match status" value="1"/>
</dbReference>
<dbReference type="Pfam" id="PF00561">
    <property type="entry name" value="Abhydrolase_1"/>
    <property type="match status" value="1"/>
</dbReference>
<proteinExistence type="inferred from homology"/>
<dbReference type="InterPro" id="IPR000639">
    <property type="entry name" value="Epox_hydrolase-like"/>
</dbReference>
<gene>
    <name evidence="4" type="primary">kraken_12</name>
    <name evidence="4" type="ORF">g.20166</name>
</gene>
<dbReference type="GO" id="GO:0016787">
    <property type="term" value="F:hydrolase activity"/>
    <property type="evidence" value="ECO:0007669"/>
    <property type="project" value="UniProtKB-KW"/>
</dbReference>
<evidence type="ECO:0000313" key="4">
    <source>
        <dbReference type="EMBL" id="JAD10181.1"/>
    </source>
</evidence>
<keyword evidence="2 4" id="KW-0378">Hydrolase</keyword>
<dbReference type="AlphaFoldDB" id="A0A0A1XGV6"/>
<protein>
    <submittedName>
        <fullName evidence="4">Probable serine hydrolase</fullName>
    </submittedName>
</protein>